<reference evidence="1 2" key="1">
    <citation type="submission" date="2017-10" db="EMBL/GenBank/DDBJ databases">
        <authorList>
            <person name="Jakob F."/>
        </authorList>
    </citation>
    <scope>NUCLEOTIDE SEQUENCE [LARGE SCALE GENOMIC DNA]</scope>
    <source>
        <strain evidence="1 2">TMW 2.1889</strain>
    </source>
</reference>
<evidence type="ECO:0008006" key="3">
    <source>
        <dbReference type="Google" id="ProtNLM"/>
    </source>
</evidence>
<evidence type="ECO:0000313" key="2">
    <source>
        <dbReference type="Proteomes" id="UP000765338"/>
    </source>
</evidence>
<gene>
    <name evidence="1" type="ORF">CPA56_02770</name>
</gene>
<organism evidence="1 2">
    <name type="scientific">Bombella mellum</name>
    <dbReference type="NCBI Taxonomy" id="2039288"/>
    <lineage>
        <taxon>Bacteria</taxon>
        <taxon>Pseudomonadati</taxon>
        <taxon>Pseudomonadota</taxon>
        <taxon>Alphaproteobacteria</taxon>
        <taxon>Acetobacterales</taxon>
        <taxon>Acetobacteraceae</taxon>
        <taxon>Bombella</taxon>
    </lineage>
</organism>
<dbReference type="RefSeq" id="WP_182040486.1">
    <property type="nucleotide sequence ID" value="NZ_PDLY01000001.1"/>
</dbReference>
<evidence type="ECO:0000313" key="1">
    <source>
        <dbReference type="EMBL" id="MBA5726918.1"/>
    </source>
</evidence>
<dbReference type="InterPro" id="IPR016181">
    <property type="entry name" value="Acyl_CoA_acyltransferase"/>
</dbReference>
<comment type="caution">
    <text evidence="1">The sequence shown here is derived from an EMBL/GenBank/DDBJ whole genome shotgun (WGS) entry which is preliminary data.</text>
</comment>
<keyword evidence="2" id="KW-1185">Reference proteome</keyword>
<accession>A0ABR5ZRH5</accession>
<protein>
    <recommendedName>
        <fullName evidence="3">N-acetyltransferase domain-containing protein</fullName>
    </recommendedName>
</protein>
<proteinExistence type="predicted"/>
<sequence length="153" mass="17072">MLTFRFAEPSDADLIAPLLRRNDALEVIRAGHGHILPAMRRSVAESRQGGMAGLFLDDGQPVALFGIAPKMDVGIPWLVGTAAISRHQKTFLRETGFWVGQWRQQHALLMNHVDARYTGARRWLSWLGFTIGSPQPHGLDGAMFCRFEMKGFA</sequence>
<dbReference type="SUPFAM" id="SSF55729">
    <property type="entry name" value="Acyl-CoA N-acyltransferases (Nat)"/>
    <property type="match status" value="1"/>
</dbReference>
<name>A0ABR5ZRH5_9PROT</name>
<dbReference type="Proteomes" id="UP000765338">
    <property type="component" value="Unassembled WGS sequence"/>
</dbReference>
<dbReference type="EMBL" id="PDLY01000001">
    <property type="protein sequence ID" value="MBA5726918.1"/>
    <property type="molecule type" value="Genomic_DNA"/>
</dbReference>